<dbReference type="Proteomes" id="UP000321570">
    <property type="component" value="Unassembled WGS sequence"/>
</dbReference>
<dbReference type="EMBL" id="CABIJS010000007">
    <property type="protein sequence ID" value="VUZ38798.1"/>
    <property type="molecule type" value="Genomic_DNA"/>
</dbReference>
<proteinExistence type="predicted"/>
<dbReference type="AlphaFoldDB" id="A0A564XW71"/>
<accession>A0A564XW71</accession>
<sequence>MNRIEIINPGTISESFSHFRGMRVQRELVVECVFELRNGEMDTHLMVTSAYFPVFRKHLSGNDVVHVRLSRFSFE</sequence>
<name>A0A564XW71_HYMDI</name>
<evidence type="ECO:0000313" key="1">
    <source>
        <dbReference type="EMBL" id="VUZ38798.1"/>
    </source>
</evidence>
<evidence type="ECO:0000313" key="2">
    <source>
        <dbReference type="Proteomes" id="UP000321570"/>
    </source>
</evidence>
<gene>
    <name evidence="1" type="ORF">WMSIL1_LOCUS244</name>
</gene>
<protein>
    <submittedName>
        <fullName evidence="1">Uncharacterized protein</fullName>
    </submittedName>
</protein>
<keyword evidence="2" id="KW-1185">Reference proteome</keyword>
<organism evidence="1 2">
    <name type="scientific">Hymenolepis diminuta</name>
    <name type="common">Rat tapeworm</name>
    <dbReference type="NCBI Taxonomy" id="6216"/>
    <lineage>
        <taxon>Eukaryota</taxon>
        <taxon>Metazoa</taxon>
        <taxon>Spiralia</taxon>
        <taxon>Lophotrochozoa</taxon>
        <taxon>Platyhelminthes</taxon>
        <taxon>Cestoda</taxon>
        <taxon>Eucestoda</taxon>
        <taxon>Cyclophyllidea</taxon>
        <taxon>Hymenolepididae</taxon>
        <taxon>Hymenolepis</taxon>
    </lineage>
</organism>
<reference evidence="1 2" key="1">
    <citation type="submission" date="2019-07" db="EMBL/GenBank/DDBJ databases">
        <authorList>
            <person name="Jastrzebski P J."/>
            <person name="Paukszto L."/>
            <person name="Jastrzebski P J."/>
        </authorList>
    </citation>
    <scope>NUCLEOTIDE SEQUENCE [LARGE SCALE GENOMIC DNA]</scope>
    <source>
        <strain evidence="1 2">WMS-il1</strain>
    </source>
</reference>